<dbReference type="GO" id="GO:0005886">
    <property type="term" value="C:plasma membrane"/>
    <property type="evidence" value="ECO:0007669"/>
    <property type="project" value="UniProtKB-SubCell"/>
</dbReference>
<evidence type="ECO:0000256" key="7">
    <source>
        <dbReference type="SAM" id="Phobius"/>
    </source>
</evidence>
<protein>
    <submittedName>
        <fullName evidence="9">MFS transporter</fullName>
    </submittedName>
</protein>
<accession>A0A5J6WN73</accession>
<comment type="subcellular location">
    <subcellularLocation>
        <location evidence="1">Cell membrane</location>
        <topology evidence="1">Multi-pass membrane protein</topology>
    </subcellularLocation>
</comment>
<evidence type="ECO:0000313" key="10">
    <source>
        <dbReference type="Proteomes" id="UP000327424"/>
    </source>
</evidence>
<proteinExistence type="predicted"/>
<keyword evidence="5 7" id="KW-1133">Transmembrane helix</keyword>
<feature type="transmembrane region" description="Helical" evidence="7">
    <location>
        <begin position="233"/>
        <end position="254"/>
    </location>
</feature>
<keyword evidence="10" id="KW-1185">Reference proteome</keyword>
<evidence type="ECO:0000256" key="1">
    <source>
        <dbReference type="ARBA" id="ARBA00004651"/>
    </source>
</evidence>
<dbReference type="InterPro" id="IPR011701">
    <property type="entry name" value="MFS"/>
</dbReference>
<dbReference type="Pfam" id="PF00083">
    <property type="entry name" value="Sugar_tr"/>
    <property type="match status" value="1"/>
</dbReference>
<dbReference type="GO" id="GO:0022857">
    <property type="term" value="F:transmembrane transporter activity"/>
    <property type="evidence" value="ECO:0007669"/>
    <property type="project" value="InterPro"/>
</dbReference>
<feature type="transmembrane region" description="Helical" evidence="7">
    <location>
        <begin position="131"/>
        <end position="152"/>
    </location>
</feature>
<dbReference type="RefSeq" id="WP_081588298.1">
    <property type="nucleotide sequence ID" value="NZ_ALOE01000002.1"/>
</dbReference>
<dbReference type="KEGG" id="mmaa:FR932_12445"/>
<dbReference type="PROSITE" id="PS50850">
    <property type="entry name" value="MFS"/>
    <property type="match status" value="1"/>
</dbReference>
<feature type="transmembrane region" description="Helical" evidence="7">
    <location>
        <begin position="7"/>
        <end position="31"/>
    </location>
</feature>
<organism evidence="9 10">
    <name type="scientific">Moritella marina ATCC 15381</name>
    <dbReference type="NCBI Taxonomy" id="1202962"/>
    <lineage>
        <taxon>Bacteria</taxon>
        <taxon>Pseudomonadati</taxon>
        <taxon>Pseudomonadota</taxon>
        <taxon>Gammaproteobacteria</taxon>
        <taxon>Alteromonadales</taxon>
        <taxon>Moritellaceae</taxon>
        <taxon>Moritella</taxon>
    </lineage>
</organism>
<dbReference type="CDD" id="cd17477">
    <property type="entry name" value="MFS_YcaD_like"/>
    <property type="match status" value="1"/>
</dbReference>
<feature type="transmembrane region" description="Helical" evidence="7">
    <location>
        <begin position="43"/>
        <end position="61"/>
    </location>
</feature>
<dbReference type="SUPFAM" id="SSF103473">
    <property type="entry name" value="MFS general substrate transporter"/>
    <property type="match status" value="1"/>
</dbReference>
<sequence length="714" mass="77341">MTTTLKPFILLLVSGFLLMLGYGLSNILLPVRMQNDGISVDNIGIILSMLSVGFLLGAIYSRTLLQRVGHIRIFAMCGSLTSVAILLSGLYPEPLMLAAMRMLTGFCMACANATLDSWLSHSATEESRGRILSINQMVIMSALFSGQFLLNVAPVTDVTLFVISGILFSLSITPMVISKHQGPLIEDSQSMSLMTIMKLSPLGVICCFYGGFLYAGLVNMLPIFASDNGIQGFSLSIFMGASIFGAIIFQYPIAYLSDRFDRRKTMIGMVLTIAALSLLVPLLINSSQFNITLLTIAIVMGLTACLYPMSMSETFDKVLREQILAAMGSLLLIYALGSILGPNLASIVMNIFGSAALFSFMSITALTLLVFILGNMLNQTALPRDEQENFIMQTPSGVASELDPRTQYAQPSFEQTSEVEVAISLAANNPAAAVNMAKTLAMRDPNDASNLAAALSTIDEIDISRLYRAITAAAPEMSIHIAEALTNASPEQAEELVEWITTERPDQFTNIIVAIANSMPDNGIDVMEVAAENMVEDHQDELLEMTDQYMTSLSDSLDDMRPVDRTAAASEQTATELYNRLTDVSPTQSADFALAVSEAYPESSNVVAEAYVSNLIESEQATPGDATANIESAVNDYVTQVAETIPEYAADIASTMIDSVPDIASDMVEILQDSDVFDDSELSTSIKDKPEHDELEEQLQYAVQTQADEIDKHS</sequence>
<feature type="transmembrane region" description="Helical" evidence="7">
    <location>
        <begin position="199"/>
        <end position="221"/>
    </location>
</feature>
<dbReference type="Gene3D" id="1.20.1250.20">
    <property type="entry name" value="MFS general substrate transporter like domains"/>
    <property type="match status" value="2"/>
</dbReference>
<feature type="transmembrane region" description="Helical" evidence="7">
    <location>
        <begin position="158"/>
        <end position="178"/>
    </location>
</feature>
<dbReference type="Proteomes" id="UP000327424">
    <property type="component" value="Chromosome"/>
</dbReference>
<evidence type="ECO:0000313" key="9">
    <source>
        <dbReference type="EMBL" id="QFI38598.1"/>
    </source>
</evidence>
<evidence type="ECO:0000256" key="2">
    <source>
        <dbReference type="ARBA" id="ARBA00022448"/>
    </source>
</evidence>
<evidence type="ECO:0000256" key="6">
    <source>
        <dbReference type="ARBA" id="ARBA00023136"/>
    </source>
</evidence>
<feature type="domain" description="Major facilitator superfamily (MFS) profile" evidence="8">
    <location>
        <begin position="7"/>
        <end position="382"/>
    </location>
</feature>
<feature type="transmembrane region" description="Helical" evidence="7">
    <location>
        <begin position="323"/>
        <end position="341"/>
    </location>
</feature>
<dbReference type="InterPro" id="IPR036259">
    <property type="entry name" value="MFS_trans_sf"/>
</dbReference>
<evidence type="ECO:0000256" key="3">
    <source>
        <dbReference type="ARBA" id="ARBA00022475"/>
    </source>
</evidence>
<dbReference type="PANTHER" id="PTHR23521:SF2">
    <property type="entry name" value="TRANSPORTER MFS SUPERFAMILY"/>
    <property type="match status" value="1"/>
</dbReference>
<dbReference type="EMBL" id="CP044399">
    <property type="protein sequence ID" value="QFI38598.1"/>
    <property type="molecule type" value="Genomic_DNA"/>
</dbReference>
<keyword evidence="6 7" id="KW-0472">Membrane</keyword>
<keyword evidence="3" id="KW-1003">Cell membrane</keyword>
<dbReference type="InterPro" id="IPR020846">
    <property type="entry name" value="MFS_dom"/>
</dbReference>
<dbReference type="PANTHER" id="PTHR23521">
    <property type="entry name" value="TRANSPORTER MFS SUPERFAMILY"/>
    <property type="match status" value="1"/>
</dbReference>
<gene>
    <name evidence="9" type="ORF">FR932_12445</name>
</gene>
<dbReference type="Pfam" id="PF07690">
    <property type="entry name" value="MFS_1"/>
    <property type="match status" value="1"/>
</dbReference>
<name>A0A5J6WN73_MORMI</name>
<feature type="transmembrane region" description="Helical" evidence="7">
    <location>
        <begin position="266"/>
        <end position="284"/>
    </location>
</feature>
<evidence type="ECO:0000256" key="5">
    <source>
        <dbReference type="ARBA" id="ARBA00022989"/>
    </source>
</evidence>
<keyword evidence="4 7" id="KW-0812">Transmembrane</keyword>
<feature type="transmembrane region" description="Helical" evidence="7">
    <location>
        <begin position="73"/>
        <end position="92"/>
    </location>
</feature>
<dbReference type="OrthoDB" id="9810614at2"/>
<reference evidence="9 10" key="1">
    <citation type="submission" date="2019-09" db="EMBL/GenBank/DDBJ databases">
        <title>Hybrid Assembly of the complete Genome of the Deep-Sea Bacterium Moritella marina from long Nanopore and Illumina reads.</title>
        <authorList>
            <person name="Magin S."/>
            <person name="Georgoulis A."/>
            <person name="Papadimitriou K."/>
            <person name="Iliakis G."/>
            <person name="Vorgias C.E."/>
        </authorList>
    </citation>
    <scope>NUCLEOTIDE SEQUENCE [LARGE SCALE GENOMIC DNA]</scope>
    <source>
        <strain evidence="9 10">MP-1</strain>
    </source>
</reference>
<dbReference type="AlphaFoldDB" id="A0A5J6WN73"/>
<evidence type="ECO:0000256" key="4">
    <source>
        <dbReference type="ARBA" id="ARBA00022692"/>
    </source>
</evidence>
<dbReference type="InterPro" id="IPR005828">
    <property type="entry name" value="MFS_sugar_transport-like"/>
</dbReference>
<feature type="transmembrane region" description="Helical" evidence="7">
    <location>
        <begin position="347"/>
        <end position="374"/>
    </location>
</feature>
<evidence type="ECO:0000259" key="8">
    <source>
        <dbReference type="PROSITE" id="PS50850"/>
    </source>
</evidence>
<dbReference type="InterPro" id="IPR047200">
    <property type="entry name" value="MFS_YcaD-like"/>
</dbReference>
<keyword evidence="2" id="KW-0813">Transport</keyword>
<feature type="transmembrane region" description="Helical" evidence="7">
    <location>
        <begin position="290"/>
        <end position="311"/>
    </location>
</feature>